<proteinExistence type="predicted"/>
<organism evidence="1 2">
    <name type="scientific">Robbsia betulipollinis</name>
    <dbReference type="NCBI Taxonomy" id="2981849"/>
    <lineage>
        <taxon>Bacteria</taxon>
        <taxon>Pseudomonadati</taxon>
        <taxon>Pseudomonadota</taxon>
        <taxon>Betaproteobacteria</taxon>
        <taxon>Burkholderiales</taxon>
        <taxon>Burkholderiaceae</taxon>
        <taxon>Robbsia</taxon>
    </lineage>
</organism>
<accession>A0ABT3ZKC9</accession>
<dbReference type="Proteomes" id="UP001082899">
    <property type="component" value="Unassembled WGS sequence"/>
</dbReference>
<evidence type="ECO:0008006" key="3">
    <source>
        <dbReference type="Google" id="ProtNLM"/>
    </source>
</evidence>
<reference evidence="1" key="1">
    <citation type="submission" date="2022-11" db="EMBL/GenBank/DDBJ databases">
        <title>Robbsia betulipollinis sp. nov., isolated from pollen of birch (Betula pendula).</title>
        <authorList>
            <person name="Shi H."/>
            <person name="Ambika Manirajan B."/>
            <person name="Ratering S."/>
            <person name="Geissler-Plaum R."/>
            <person name="Schnell S."/>
        </authorList>
    </citation>
    <scope>NUCLEOTIDE SEQUENCE</scope>
    <source>
        <strain evidence="1">Bb-Pol-6</strain>
    </source>
</reference>
<comment type="caution">
    <text evidence="1">The sequence shown here is derived from an EMBL/GenBank/DDBJ whole genome shotgun (WGS) entry which is preliminary data.</text>
</comment>
<gene>
    <name evidence="1" type="ORF">OVY01_06935</name>
</gene>
<evidence type="ECO:0000313" key="1">
    <source>
        <dbReference type="EMBL" id="MCY0386971.1"/>
    </source>
</evidence>
<protein>
    <recommendedName>
        <fullName evidence="3">Type VI secretion system protein</fullName>
    </recommendedName>
</protein>
<evidence type="ECO:0000313" key="2">
    <source>
        <dbReference type="Proteomes" id="UP001082899"/>
    </source>
</evidence>
<keyword evidence="2" id="KW-1185">Reference proteome</keyword>
<dbReference type="RefSeq" id="WP_267846646.1">
    <property type="nucleotide sequence ID" value="NZ_JAPMXC010000001.1"/>
</dbReference>
<sequence length="154" mass="16585">MTNLGIHALVCACLAWAGGCAMPGIRGAHANWRDFTFIAAADMNRNSPVAVDVVLISSQDALEKTMALTAAQWFASRTDLGATFPHDIRYRSWEIVPGQTLSADKKAFAGSRVIAALVFANYDAPGAHRIRVDKLNGRVVATMTTTGFTLTYPK</sequence>
<dbReference type="EMBL" id="JAPMXC010000001">
    <property type="protein sequence ID" value="MCY0386971.1"/>
    <property type="molecule type" value="Genomic_DNA"/>
</dbReference>
<name>A0ABT3ZKC9_9BURK</name>